<name>A0ABX5EJ40_9MICO</name>
<comment type="caution">
    <text evidence="4">The sequence shown here is derived from an EMBL/GenBank/DDBJ whole genome shotgun (WGS) entry which is preliminary data.</text>
</comment>
<feature type="domain" description="DUF3048" evidence="2">
    <location>
        <begin position="58"/>
        <end position="195"/>
    </location>
</feature>
<dbReference type="EMBL" id="PVTX01000001">
    <property type="protein sequence ID" value="PRZ10478.1"/>
    <property type="molecule type" value="Genomic_DNA"/>
</dbReference>
<feature type="chain" id="PRO_5045855031" description="DUF3048 family protein" evidence="1">
    <location>
        <begin position="24"/>
        <end position="351"/>
    </location>
</feature>
<dbReference type="Pfam" id="PF17479">
    <property type="entry name" value="DUF3048_C"/>
    <property type="match status" value="1"/>
</dbReference>
<keyword evidence="1" id="KW-0732">Signal</keyword>
<dbReference type="SUPFAM" id="SSF159774">
    <property type="entry name" value="YerB-like"/>
    <property type="match status" value="1"/>
</dbReference>
<accession>A0ABX5EJ40</accession>
<dbReference type="InterPro" id="IPR023158">
    <property type="entry name" value="YerB-like_sf"/>
</dbReference>
<evidence type="ECO:0008006" key="6">
    <source>
        <dbReference type="Google" id="ProtNLM"/>
    </source>
</evidence>
<dbReference type="InterPro" id="IPR035328">
    <property type="entry name" value="DUF3048_C"/>
</dbReference>
<evidence type="ECO:0000256" key="1">
    <source>
        <dbReference type="SAM" id="SignalP"/>
    </source>
</evidence>
<gene>
    <name evidence="4" type="ORF">BCL65_101623</name>
</gene>
<evidence type="ECO:0000259" key="3">
    <source>
        <dbReference type="Pfam" id="PF17479"/>
    </source>
</evidence>
<organism evidence="4 5">
    <name type="scientific">Isoptericola halotolerans</name>
    <dbReference type="NCBI Taxonomy" id="300560"/>
    <lineage>
        <taxon>Bacteria</taxon>
        <taxon>Bacillati</taxon>
        <taxon>Actinomycetota</taxon>
        <taxon>Actinomycetes</taxon>
        <taxon>Micrococcales</taxon>
        <taxon>Promicromonosporaceae</taxon>
        <taxon>Isoptericola</taxon>
    </lineage>
</organism>
<reference evidence="4 5" key="1">
    <citation type="submission" date="2018-03" db="EMBL/GenBank/DDBJ databases">
        <title>Comparative analysis of microorganisms from saline springs in Andes Mountain Range, Colombia.</title>
        <authorList>
            <person name="Rubin E."/>
        </authorList>
    </citation>
    <scope>NUCLEOTIDE SEQUENCE [LARGE SCALE GENOMIC DNA]</scope>
    <source>
        <strain evidence="4 5">CG 23</strain>
    </source>
</reference>
<feature type="signal peptide" evidence="1">
    <location>
        <begin position="1"/>
        <end position="23"/>
    </location>
</feature>
<proteinExistence type="predicted"/>
<dbReference type="Proteomes" id="UP000239895">
    <property type="component" value="Unassembled WGS sequence"/>
</dbReference>
<evidence type="ECO:0000313" key="4">
    <source>
        <dbReference type="EMBL" id="PRZ10478.1"/>
    </source>
</evidence>
<dbReference type="Pfam" id="PF11258">
    <property type="entry name" value="DUF3048"/>
    <property type="match status" value="1"/>
</dbReference>
<dbReference type="RefSeq" id="WP_106264991.1">
    <property type="nucleotide sequence ID" value="NZ_PVTX01000001.1"/>
</dbReference>
<dbReference type="InterPro" id="IPR021416">
    <property type="entry name" value="DUF3048_N"/>
</dbReference>
<keyword evidence="5" id="KW-1185">Reference proteome</keyword>
<evidence type="ECO:0000259" key="2">
    <source>
        <dbReference type="Pfam" id="PF11258"/>
    </source>
</evidence>
<dbReference type="Gene3D" id="3.50.90.10">
    <property type="entry name" value="YerB-like"/>
    <property type="match status" value="1"/>
</dbReference>
<protein>
    <recommendedName>
        <fullName evidence="6">DUF3048 family protein</fullName>
    </recommendedName>
</protein>
<dbReference type="PROSITE" id="PS51257">
    <property type="entry name" value="PROKAR_LIPOPROTEIN"/>
    <property type="match status" value="1"/>
</dbReference>
<feature type="domain" description="DUF3048" evidence="3">
    <location>
        <begin position="225"/>
        <end position="338"/>
    </location>
</feature>
<evidence type="ECO:0000313" key="5">
    <source>
        <dbReference type="Proteomes" id="UP000239895"/>
    </source>
</evidence>
<sequence>MTVRFARRAAPGALALIALLVTACGGDPEPAPTTTVPAAVEAQKAAPPTPDAPIVWPLTGVETDEVAARPALAVKIENDPVVRPQTGLDAADMVWEQVIEGGVTRFVAVYHSRVPDAVEPVRSVRPMDPAIVAPLDGILAYSGAQQPFIDDVRAAGTQSVIMDAGDPGFRRDPGAAAPHNVIGDPQAFLAQADGERTAPPPAQFAFAAEGRSTAVADGAERSSLDVHLSPRQTAGWDWDADAGAWLRREGADPSMAASGERHAAANVVVLEVEVVDTSFKDPAGAPVPETQLVGSGTAFVASGGRVLEAEWSKESVRDPVELVAGGEPVELEPGATWVELLPTSGGLDVNP</sequence>